<dbReference type="EMBL" id="CAJNNV010005524">
    <property type="protein sequence ID" value="CAE8592196.1"/>
    <property type="molecule type" value="Genomic_DNA"/>
</dbReference>
<evidence type="ECO:0000313" key="2">
    <source>
        <dbReference type="EMBL" id="CAE8592196.1"/>
    </source>
</evidence>
<proteinExistence type="predicted"/>
<feature type="region of interest" description="Disordered" evidence="1">
    <location>
        <begin position="409"/>
        <end position="429"/>
    </location>
</feature>
<gene>
    <name evidence="2" type="ORF">PGLA1383_LOCUS10850</name>
</gene>
<comment type="caution">
    <text evidence="2">The sequence shown here is derived from an EMBL/GenBank/DDBJ whole genome shotgun (WGS) entry which is preliminary data.</text>
</comment>
<organism evidence="2 3">
    <name type="scientific">Polarella glacialis</name>
    <name type="common">Dinoflagellate</name>
    <dbReference type="NCBI Taxonomy" id="89957"/>
    <lineage>
        <taxon>Eukaryota</taxon>
        <taxon>Sar</taxon>
        <taxon>Alveolata</taxon>
        <taxon>Dinophyceae</taxon>
        <taxon>Suessiales</taxon>
        <taxon>Suessiaceae</taxon>
        <taxon>Polarella</taxon>
    </lineage>
</organism>
<reference evidence="2" key="1">
    <citation type="submission" date="2021-02" db="EMBL/GenBank/DDBJ databases">
        <authorList>
            <person name="Dougan E. K."/>
            <person name="Rhodes N."/>
            <person name="Thang M."/>
            <person name="Chan C."/>
        </authorList>
    </citation>
    <scope>NUCLEOTIDE SEQUENCE</scope>
</reference>
<dbReference type="AlphaFoldDB" id="A0A813E095"/>
<dbReference type="OrthoDB" id="10630077at2759"/>
<accession>A0A813E095</accession>
<protein>
    <submittedName>
        <fullName evidence="2">Uncharacterized protein</fullName>
    </submittedName>
</protein>
<evidence type="ECO:0000256" key="1">
    <source>
        <dbReference type="SAM" id="MobiDB-lite"/>
    </source>
</evidence>
<name>A0A813E095_POLGL</name>
<dbReference type="Proteomes" id="UP000654075">
    <property type="component" value="Unassembled WGS sequence"/>
</dbReference>
<evidence type="ECO:0000313" key="3">
    <source>
        <dbReference type="Proteomes" id="UP000654075"/>
    </source>
</evidence>
<keyword evidence="3" id="KW-1185">Reference proteome</keyword>
<sequence length="453" mass="49739">MQVWFQAEHAGSSSGSGGLFNPLRGNAAGLLPSPPQNAVVAALGQLSPRRLAQLNDKARTAFLRSVASFFVQKLGRSSAARVLELSEGGLLALLCLCEASPVPRGLRKPGKRLRRLLAASQEFRRLRGRDPGLTFVCTGGGRDVGQVMMEELWKQRGLRRRLCTGAPNLELKRSSWQPRPGTMDAVIAEPFDSSVEDRECDLQLWQHWAQVEDLRRCLTTAVGRPALVWPRRFRVRAALVSCEGLWKRRQPLTGRLIGGVDVSCMDPLASHKFFAWSEENRTIDGSAARFPCELWQQEHALLLRAPEEACVLCEVEVCEALTKRTWPTQRLQLPEELLRAGQCRAVPHAIATWTEIAAPEQGEPGLSGTWWSTARFIDLGAQGGLRFAVGPSKQGVLLARSPLLASDTLPSKKRQRGAGESEATARSLEVAATFDPGAGELRLRASWSNGSDF</sequence>